<dbReference type="EMBL" id="JABANP010000041">
    <property type="protein sequence ID" value="KAF4693727.1"/>
    <property type="molecule type" value="Genomic_DNA"/>
</dbReference>
<gene>
    <name evidence="2" type="ORF">FOZ60_010125</name>
</gene>
<feature type="transmembrane region" description="Helical" evidence="1">
    <location>
        <begin position="129"/>
        <end position="149"/>
    </location>
</feature>
<protein>
    <submittedName>
        <fullName evidence="2">Uncharacterized protein</fullName>
    </submittedName>
</protein>
<sequence length="182" mass="19857">MHLVVFRPSGPRLLPSRWPSPGGYAQLNIIDTPGLTASIGGDDVLFRRFVGLLWAASRSPSSIWRTWRPSGTRITNNMPWPTVSSEDIYLRLDETVIPPRSVPIFGAILLDSHQGPMSLPSADSVSRRAVVVALTTLAALTAAAGLYCARLNRAHAPAAMKQKPSSKGRKRERVMPFLFDGV</sequence>
<evidence type="ECO:0000313" key="3">
    <source>
        <dbReference type="Proteomes" id="UP000541610"/>
    </source>
</evidence>
<dbReference type="AlphaFoldDB" id="A0A7J6PCQ5"/>
<evidence type="ECO:0000256" key="1">
    <source>
        <dbReference type="SAM" id="Phobius"/>
    </source>
</evidence>
<keyword evidence="1" id="KW-0472">Membrane</keyword>
<dbReference type="Proteomes" id="UP000541610">
    <property type="component" value="Unassembled WGS sequence"/>
</dbReference>
<comment type="caution">
    <text evidence="2">The sequence shown here is derived from an EMBL/GenBank/DDBJ whole genome shotgun (WGS) entry which is preliminary data.</text>
</comment>
<reference evidence="2 3" key="1">
    <citation type="submission" date="2020-04" db="EMBL/GenBank/DDBJ databases">
        <title>Perkinsus olseni comparative genomics.</title>
        <authorList>
            <person name="Bogema D.R."/>
        </authorList>
    </citation>
    <scope>NUCLEOTIDE SEQUENCE [LARGE SCALE GENOMIC DNA]</scope>
    <source>
        <strain evidence="2">00978-12</strain>
    </source>
</reference>
<evidence type="ECO:0000313" key="2">
    <source>
        <dbReference type="EMBL" id="KAF4693727.1"/>
    </source>
</evidence>
<accession>A0A7J6PCQ5</accession>
<name>A0A7J6PCQ5_PEROL</name>
<proteinExistence type="predicted"/>
<organism evidence="2 3">
    <name type="scientific">Perkinsus olseni</name>
    <name type="common">Perkinsus atlanticus</name>
    <dbReference type="NCBI Taxonomy" id="32597"/>
    <lineage>
        <taxon>Eukaryota</taxon>
        <taxon>Sar</taxon>
        <taxon>Alveolata</taxon>
        <taxon>Perkinsozoa</taxon>
        <taxon>Perkinsea</taxon>
        <taxon>Perkinsida</taxon>
        <taxon>Perkinsidae</taxon>
        <taxon>Perkinsus</taxon>
    </lineage>
</organism>
<keyword evidence="1" id="KW-0812">Transmembrane</keyword>
<keyword evidence="1" id="KW-1133">Transmembrane helix</keyword>